<comment type="catalytic activity">
    <reaction evidence="13">
        <text>9-octadecanoyloxy-octadecanoate + H2O = 9-hydroxy-octadecanoate + octadecanoate + H(+)</text>
        <dbReference type="Rhea" id="RHEA:52096"/>
        <dbReference type="ChEBI" id="CHEBI:15377"/>
        <dbReference type="ChEBI" id="CHEBI:15378"/>
        <dbReference type="ChEBI" id="CHEBI:25629"/>
        <dbReference type="ChEBI" id="CHEBI:136286"/>
        <dbReference type="ChEBI" id="CHEBI:136373"/>
    </reaction>
    <physiologicalReaction direction="left-to-right" evidence="13">
        <dbReference type="Rhea" id="RHEA:52097"/>
    </physiologicalReaction>
</comment>
<keyword evidence="19" id="KW-1185">Reference proteome</keyword>
<evidence type="ECO:0000256" key="3">
    <source>
        <dbReference type="ARBA" id="ARBA00009300"/>
    </source>
</evidence>
<dbReference type="PANTHER" id="PTHR10989">
    <property type="entry name" value="ANDROGEN-INDUCED PROTEIN 1-RELATED"/>
    <property type="match status" value="1"/>
</dbReference>
<comment type="catalytic activity">
    <reaction evidence="8">
        <text>13-octadecanoyloxy-octadecanoate + H2O = 13-hydroxy-octadecanoate + octadecanoate + H(+)</text>
        <dbReference type="Rhea" id="RHEA:52084"/>
        <dbReference type="ChEBI" id="CHEBI:15377"/>
        <dbReference type="ChEBI" id="CHEBI:15378"/>
        <dbReference type="ChEBI" id="CHEBI:25629"/>
        <dbReference type="ChEBI" id="CHEBI:136304"/>
        <dbReference type="ChEBI" id="CHEBI:136335"/>
    </reaction>
    <physiologicalReaction direction="left-to-right" evidence="8">
        <dbReference type="Rhea" id="RHEA:52085"/>
    </physiologicalReaction>
</comment>
<comment type="catalytic activity">
    <reaction evidence="14">
        <text>13-(9Z-octadecenoyloxy)-octadecanoate + H2O = 13-hydroxy-octadecanoate + (9Z)-octadecenoate + H(+)</text>
        <dbReference type="Rhea" id="RHEA:52064"/>
        <dbReference type="ChEBI" id="CHEBI:15377"/>
        <dbReference type="ChEBI" id="CHEBI:15378"/>
        <dbReference type="ChEBI" id="CHEBI:30823"/>
        <dbReference type="ChEBI" id="CHEBI:136303"/>
        <dbReference type="ChEBI" id="CHEBI:136304"/>
    </reaction>
    <physiologicalReaction direction="left-to-right" evidence="14">
        <dbReference type="Rhea" id="RHEA:52065"/>
    </physiologicalReaction>
</comment>
<evidence type="ECO:0008006" key="20">
    <source>
        <dbReference type="Google" id="ProtNLM"/>
    </source>
</evidence>
<reference evidence="18" key="1">
    <citation type="journal article" date="2023" name="G3 (Bethesda)">
        <title>Whole genome assemblies of Zophobas morio and Tenebrio molitor.</title>
        <authorList>
            <person name="Kaur S."/>
            <person name="Stinson S.A."/>
            <person name="diCenzo G.C."/>
        </authorList>
    </citation>
    <scope>NUCLEOTIDE SEQUENCE</scope>
    <source>
        <strain evidence="18">QUZm001</strain>
    </source>
</reference>
<comment type="catalytic activity">
    <reaction evidence="12">
        <text>9-(9Z-octadecenoyloxy)-octadecanoate + H2O = 9-hydroxy-octadecanoate + (9Z)-octadecenoate + H(+)</text>
        <dbReference type="Rhea" id="RHEA:52048"/>
        <dbReference type="ChEBI" id="CHEBI:15377"/>
        <dbReference type="ChEBI" id="CHEBI:15378"/>
        <dbReference type="ChEBI" id="CHEBI:30823"/>
        <dbReference type="ChEBI" id="CHEBI:136282"/>
        <dbReference type="ChEBI" id="CHEBI:136286"/>
    </reaction>
    <physiologicalReaction direction="left-to-right" evidence="12">
        <dbReference type="Rhea" id="RHEA:52049"/>
    </physiologicalReaction>
</comment>
<evidence type="ECO:0000256" key="13">
    <source>
        <dbReference type="ARBA" id="ARBA00049221"/>
    </source>
</evidence>
<sequence length="253" mass="29950">MDQESLSIRTTSTGHTLFHRKYLGMAFYTPVLLLYYYVLKNYDHIYENTSTSEAFNTLKRFRKCYFTGWNLTAQICFISVALADEISTLYKTPFTLRKTLGLMRRYIFTAIVFPCTLLVSILFWSLYTLDRELVFPKSLDEHYPPWMVHSVHSFVVLPLIVEMNLNKGNGIEVVDFSYTLPVLTAFLLAYKITLFTVHLLYDVWLYPIFRYLSWWQRSFFLGVLYFTAVLFLYLGIRLQHVKRRAKSMAVRSF</sequence>
<evidence type="ECO:0000313" key="18">
    <source>
        <dbReference type="EMBL" id="KAJ3654104.1"/>
    </source>
</evidence>
<evidence type="ECO:0000256" key="5">
    <source>
        <dbReference type="ARBA" id="ARBA00022989"/>
    </source>
</evidence>
<evidence type="ECO:0000256" key="17">
    <source>
        <dbReference type="SAM" id="Phobius"/>
    </source>
</evidence>
<keyword evidence="6 17" id="KW-0472">Membrane</keyword>
<accession>A0AA38II44</accession>
<comment type="catalytic activity">
    <reaction evidence="11">
        <text>12-(9Z-octadecenoyloxy)-octadecanoate + H2O = 12-hydroxyoctadecanoate + (9Z)-octadecenoate + H(+)</text>
        <dbReference type="Rhea" id="RHEA:52060"/>
        <dbReference type="ChEBI" id="CHEBI:15377"/>
        <dbReference type="ChEBI" id="CHEBI:15378"/>
        <dbReference type="ChEBI" id="CHEBI:30823"/>
        <dbReference type="ChEBI" id="CHEBI:84201"/>
        <dbReference type="ChEBI" id="CHEBI:136302"/>
    </reaction>
    <physiologicalReaction direction="left-to-right" evidence="11">
        <dbReference type="Rhea" id="RHEA:52061"/>
    </physiologicalReaction>
</comment>
<comment type="caution">
    <text evidence="18">The sequence shown here is derived from an EMBL/GenBank/DDBJ whole genome shotgun (WGS) entry which is preliminary data.</text>
</comment>
<comment type="similarity">
    <text evidence="3">Belongs to the AIG1 family.</text>
</comment>
<comment type="catalytic activity">
    <reaction evidence="1">
        <text>9-(9Z-hexadecenoyloxy)-octadecanoate + H2O = (9Z)-hexadecenoate + 9-hydroxy-octadecanoate + H(+)</text>
        <dbReference type="Rhea" id="RHEA:52068"/>
        <dbReference type="ChEBI" id="CHEBI:15377"/>
        <dbReference type="ChEBI" id="CHEBI:15378"/>
        <dbReference type="ChEBI" id="CHEBI:32372"/>
        <dbReference type="ChEBI" id="CHEBI:136286"/>
        <dbReference type="ChEBI" id="CHEBI:136309"/>
    </reaction>
    <physiologicalReaction direction="left-to-right" evidence="1">
        <dbReference type="Rhea" id="RHEA:52069"/>
    </physiologicalReaction>
</comment>
<feature type="transmembrane region" description="Helical" evidence="17">
    <location>
        <begin position="219"/>
        <end position="236"/>
    </location>
</feature>
<evidence type="ECO:0000256" key="4">
    <source>
        <dbReference type="ARBA" id="ARBA00022692"/>
    </source>
</evidence>
<dbReference type="Pfam" id="PF04750">
    <property type="entry name" value="Far-17a_AIG1"/>
    <property type="match status" value="1"/>
</dbReference>
<protein>
    <recommendedName>
        <fullName evidence="20">Androgen-dependent TFPI-regulating protein</fullName>
    </recommendedName>
</protein>
<evidence type="ECO:0000256" key="10">
    <source>
        <dbReference type="ARBA" id="ARBA00048680"/>
    </source>
</evidence>
<keyword evidence="4 17" id="KW-0812">Transmembrane</keyword>
<dbReference type="GO" id="GO:0012505">
    <property type="term" value="C:endomembrane system"/>
    <property type="evidence" value="ECO:0007669"/>
    <property type="project" value="UniProtKB-SubCell"/>
</dbReference>
<dbReference type="Proteomes" id="UP001168821">
    <property type="component" value="Unassembled WGS sequence"/>
</dbReference>
<evidence type="ECO:0000256" key="9">
    <source>
        <dbReference type="ARBA" id="ARBA00047863"/>
    </source>
</evidence>
<keyword evidence="5 17" id="KW-1133">Transmembrane helix</keyword>
<organism evidence="18 19">
    <name type="scientific">Zophobas morio</name>
    <dbReference type="NCBI Taxonomy" id="2755281"/>
    <lineage>
        <taxon>Eukaryota</taxon>
        <taxon>Metazoa</taxon>
        <taxon>Ecdysozoa</taxon>
        <taxon>Arthropoda</taxon>
        <taxon>Hexapoda</taxon>
        <taxon>Insecta</taxon>
        <taxon>Pterygota</taxon>
        <taxon>Neoptera</taxon>
        <taxon>Endopterygota</taxon>
        <taxon>Coleoptera</taxon>
        <taxon>Polyphaga</taxon>
        <taxon>Cucujiformia</taxon>
        <taxon>Tenebrionidae</taxon>
        <taxon>Zophobas</taxon>
    </lineage>
</organism>
<dbReference type="EMBL" id="JALNTZ010000004">
    <property type="protein sequence ID" value="KAJ3654104.1"/>
    <property type="molecule type" value="Genomic_DNA"/>
</dbReference>
<feature type="transmembrane region" description="Helical" evidence="17">
    <location>
        <begin position="177"/>
        <end position="199"/>
    </location>
</feature>
<feature type="transmembrane region" description="Helical" evidence="17">
    <location>
        <begin position="146"/>
        <end position="165"/>
    </location>
</feature>
<comment type="catalytic activity">
    <reaction evidence="16">
        <text>12-(9Z-hexadecenoyloxy)-octadecanoate + H2O = 12-hydroxyoctadecanoate + (9Z)-hexadecenoate + H(+)</text>
        <dbReference type="Rhea" id="RHEA:52072"/>
        <dbReference type="ChEBI" id="CHEBI:15377"/>
        <dbReference type="ChEBI" id="CHEBI:15378"/>
        <dbReference type="ChEBI" id="CHEBI:32372"/>
        <dbReference type="ChEBI" id="CHEBI:84201"/>
        <dbReference type="ChEBI" id="CHEBI:136312"/>
    </reaction>
    <physiologicalReaction direction="left-to-right" evidence="16">
        <dbReference type="Rhea" id="RHEA:52073"/>
    </physiologicalReaction>
</comment>
<evidence type="ECO:0000256" key="12">
    <source>
        <dbReference type="ARBA" id="ARBA00048800"/>
    </source>
</evidence>
<evidence type="ECO:0000256" key="7">
    <source>
        <dbReference type="ARBA" id="ARBA00047368"/>
    </source>
</evidence>
<dbReference type="GO" id="GO:0016020">
    <property type="term" value="C:membrane"/>
    <property type="evidence" value="ECO:0007669"/>
    <property type="project" value="InterPro"/>
</dbReference>
<gene>
    <name evidence="18" type="ORF">Zmor_013317</name>
</gene>
<evidence type="ECO:0000256" key="6">
    <source>
        <dbReference type="ARBA" id="ARBA00023136"/>
    </source>
</evidence>
<comment type="catalytic activity">
    <reaction evidence="7">
        <text>12-hexadecanoyloxy-octadecanoate + H2O = 12-hydroxyoctadecanoate + hexadecanoate + H(+)</text>
        <dbReference type="Rhea" id="RHEA:52056"/>
        <dbReference type="ChEBI" id="CHEBI:7896"/>
        <dbReference type="ChEBI" id="CHEBI:15377"/>
        <dbReference type="ChEBI" id="CHEBI:15378"/>
        <dbReference type="ChEBI" id="CHEBI:83677"/>
        <dbReference type="ChEBI" id="CHEBI:84201"/>
    </reaction>
    <physiologicalReaction direction="left-to-right" evidence="7">
        <dbReference type="Rhea" id="RHEA:52057"/>
    </physiologicalReaction>
</comment>
<evidence type="ECO:0000256" key="14">
    <source>
        <dbReference type="ARBA" id="ARBA00049296"/>
    </source>
</evidence>
<evidence type="ECO:0000256" key="8">
    <source>
        <dbReference type="ARBA" id="ARBA00047427"/>
    </source>
</evidence>
<comment type="catalytic activity">
    <reaction evidence="10">
        <text>12-octadecanoyloxy-octadecanoate + H2O = 12-hydroxyoctadecanoate + octadecanoate + H(+)</text>
        <dbReference type="Rhea" id="RHEA:52080"/>
        <dbReference type="ChEBI" id="CHEBI:15377"/>
        <dbReference type="ChEBI" id="CHEBI:15378"/>
        <dbReference type="ChEBI" id="CHEBI:25629"/>
        <dbReference type="ChEBI" id="CHEBI:84201"/>
        <dbReference type="ChEBI" id="CHEBI:136330"/>
    </reaction>
    <physiologicalReaction direction="left-to-right" evidence="10">
        <dbReference type="Rhea" id="RHEA:52081"/>
    </physiologicalReaction>
</comment>
<evidence type="ECO:0000256" key="16">
    <source>
        <dbReference type="ARBA" id="ARBA00049428"/>
    </source>
</evidence>
<dbReference type="PANTHER" id="PTHR10989:SF16">
    <property type="entry name" value="AT02829P-RELATED"/>
    <property type="match status" value="1"/>
</dbReference>
<evidence type="ECO:0000256" key="2">
    <source>
        <dbReference type="ARBA" id="ARBA00004127"/>
    </source>
</evidence>
<evidence type="ECO:0000256" key="15">
    <source>
        <dbReference type="ARBA" id="ARBA00049322"/>
    </source>
</evidence>
<comment type="catalytic activity">
    <reaction evidence="9">
        <text>9-hexadecanoyloxy-octadecanoate + H2O = 9-hydroxy-octadecanoate + hexadecanoate + H(+)</text>
        <dbReference type="Rhea" id="RHEA:52052"/>
        <dbReference type="ChEBI" id="CHEBI:7896"/>
        <dbReference type="ChEBI" id="CHEBI:15377"/>
        <dbReference type="ChEBI" id="CHEBI:15378"/>
        <dbReference type="ChEBI" id="CHEBI:83670"/>
        <dbReference type="ChEBI" id="CHEBI:136286"/>
    </reaction>
    <physiologicalReaction direction="left-to-right" evidence="9">
        <dbReference type="Rhea" id="RHEA:52053"/>
    </physiologicalReaction>
</comment>
<name>A0AA38II44_9CUCU</name>
<evidence type="ECO:0000256" key="11">
    <source>
        <dbReference type="ARBA" id="ARBA00048701"/>
    </source>
</evidence>
<proteinExistence type="inferred from homology"/>
<feature type="transmembrane region" description="Helical" evidence="17">
    <location>
        <begin position="106"/>
        <end position="126"/>
    </location>
</feature>
<comment type="subcellular location">
    <subcellularLocation>
        <location evidence="2">Endomembrane system</location>
        <topology evidence="2">Multi-pass membrane protein</topology>
    </subcellularLocation>
</comment>
<comment type="catalytic activity">
    <reaction evidence="15">
        <text>13-(9Z-hexadecenoyloxy)-octadecanoate + H2O = 13-hydroxy-octadecanoate + (9Z)-hexadecenoate + H(+)</text>
        <dbReference type="Rhea" id="RHEA:52076"/>
        <dbReference type="ChEBI" id="CHEBI:15377"/>
        <dbReference type="ChEBI" id="CHEBI:15378"/>
        <dbReference type="ChEBI" id="CHEBI:32372"/>
        <dbReference type="ChEBI" id="CHEBI:136304"/>
        <dbReference type="ChEBI" id="CHEBI:136315"/>
    </reaction>
    <physiologicalReaction direction="left-to-right" evidence="15">
        <dbReference type="Rhea" id="RHEA:52077"/>
    </physiologicalReaction>
</comment>
<evidence type="ECO:0000256" key="1">
    <source>
        <dbReference type="ARBA" id="ARBA00000923"/>
    </source>
</evidence>
<dbReference type="InterPro" id="IPR006838">
    <property type="entry name" value="ADTRP_AIG1"/>
</dbReference>
<dbReference type="AlphaFoldDB" id="A0AA38II44"/>
<feature type="transmembrane region" description="Helical" evidence="17">
    <location>
        <begin position="22"/>
        <end position="39"/>
    </location>
</feature>
<evidence type="ECO:0000313" key="19">
    <source>
        <dbReference type="Proteomes" id="UP001168821"/>
    </source>
</evidence>